<dbReference type="GO" id="GO:0017001">
    <property type="term" value="P:antibiotic catabolic process"/>
    <property type="evidence" value="ECO:0007669"/>
    <property type="project" value="InterPro"/>
</dbReference>
<keyword evidence="7 13" id="KW-0479">Metal-binding</keyword>
<evidence type="ECO:0000256" key="13">
    <source>
        <dbReference type="RuleBase" id="RU361140"/>
    </source>
</evidence>
<accession>A0A1R3Y5W0</accession>
<comment type="similarity">
    <text evidence="4 13">Belongs to the metallo-beta-lactamase superfamily. Class-B beta-lactamase family.</text>
</comment>
<feature type="chain" id="PRO_5011886916" description="Beta-lactamase" evidence="14">
    <location>
        <begin position="19"/>
        <end position="249"/>
    </location>
</feature>
<dbReference type="GO" id="GO:0008800">
    <property type="term" value="F:beta-lactamase activity"/>
    <property type="evidence" value="ECO:0007669"/>
    <property type="project" value="UniProtKB-UniRule"/>
</dbReference>
<evidence type="ECO:0000256" key="14">
    <source>
        <dbReference type="SAM" id="SignalP"/>
    </source>
</evidence>
<accession>A0A1B1SPW0</accession>
<reference evidence="16" key="1">
    <citation type="submission" date="2016-01" db="EMBL/GenBank/DDBJ databases">
        <title>Complete sequence of carbapenem-resistance protein (cfiA) gene, cfiA22 allele.</title>
        <authorList>
            <person name="Ho P.L."/>
            <person name="Lai E.L.Y."/>
            <person name="Ho L.Y."/>
            <person name="Yau M.C.Y."/>
            <person name="Chow K.H."/>
        </authorList>
    </citation>
    <scope>NUCLEOTIDE SEQUENCE</scope>
    <source>
        <strain evidence="16">Q5B6</strain>
    </source>
</reference>
<keyword evidence="10 13" id="KW-0378">Hydrolase</keyword>
<evidence type="ECO:0000256" key="12">
    <source>
        <dbReference type="ARBA" id="ARBA00023251"/>
    </source>
</evidence>
<dbReference type="NCBIfam" id="NF000322">
    <property type="entry name" value="blaCcrA"/>
    <property type="match status" value="1"/>
</dbReference>
<dbReference type="InterPro" id="IPR050855">
    <property type="entry name" value="NDM-1-like"/>
</dbReference>
<organism evidence="16">
    <name type="scientific">Bacteroides fragilis</name>
    <dbReference type="NCBI Taxonomy" id="817"/>
    <lineage>
        <taxon>Bacteria</taxon>
        <taxon>Pseudomonadati</taxon>
        <taxon>Bacteroidota</taxon>
        <taxon>Bacteroidia</taxon>
        <taxon>Bacteroidales</taxon>
        <taxon>Bacteroidaceae</taxon>
        <taxon>Bacteroides</taxon>
    </lineage>
</organism>
<dbReference type="InterPro" id="IPR058199">
    <property type="entry name" value="BlaB//VIM/IMP-1"/>
</dbReference>
<dbReference type="PANTHER" id="PTHR42951">
    <property type="entry name" value="METALLO-BETA-LACTAMASE DOMAIN-CONTAINING"/>
    <property type="match status" value="1"/>
</dbReference>
<gene>
    <name evidence="16" type="primary">cfiA</name>
</gene>
<proteinExistence type="inferred from homology"/>
<evidence type="ECO:0000256" key="5">
    <source>
        <dbReference type="ARBA" id="ARBA00011245"/>
    </source>
</evidence>
<comment type="subcellular location">
    <subcellularLocation>
        <location evidence="3">Periplasm</location>
    </subcellularLocation>
</comment>
<evidence type="ECO:0000256" key="3">
    <source>
        <dbReference type="ARBA" id="ARBA00004418"/>
    </source>
</evidence>
<dbReference type="Gene3D" id="3.60.15.10">
    <property type="entry name" value="Ribonuclease Z/Hydroxyacylglutathione hydrolase-like"/>
    <property type="match status" value="1"/>
</dbReference>
<evidence type="ECO:0000313" key="16">
    <source>
        <dbReference type="EMBL" id="ANV28402.1"/>
    </source>
</evidence>
<feature type="domain" description="Metallo-beta-lactamase" evidence="15">
    <location>
        <begin position="53"/>
        <end position="223"/>
    </location>
</feature>
<dbReference type="RefSeq" id="WP_085562385.1">
    <property type="nucleotide sequence ID" value="NG_054668.1"/>
</dbReference>
<keyword evidence="11 13" id="KW-0862">Zinc</keyword>
<evidence type="ECO:0000256" key="1">
    <source>
        <dbReference type="ARBA" id="ARBA00001526"/>
    </source>
</evidence>
<dbReference type="SUPFAM" id="SSF56281">
    <property type="entry name" value="Metallo-hydrolase/oxidoreductase"/>
    <property type="match status" value="1"/>
</dbReference>
<feature type="signal peptide" evidence="14">
    <location>
        <begin position="1"/>
        <end position="18"/>
    </location>
</feature>
<evidence type="ECO:0000256" key="6">
    <source>
        <dbReference type="ARBA" id="ARBA00012865"/>
    </source>
</evidence>
<evidence type="ECO:0000256" key="9">
    <source>
        <dbReference type="ARBA" id="ARBA00022764"/>
    </source>
</evidence>
<protein>
    <recommendedName>
        <fullName evidence="6 13">Beta-lactamase</fullName>
        <ecNumber evidence="6 13">3.5.2.6</ecNumber>
    </recommendedName>
</protein>
<evidence type="ECO:0000256" key="8">
    <source>
        <dbReference type="ARBA" id="ARBA00022729"/>
    </source>
</evidence>
<dbReference type="EMBL" id="KU559622">
    <property type="protein sequence ID" value="ANV28402.1"/>
    <property type="molecule type" value="Genomic_DNA"/>
</dbReference>
<evidence type="ECO:0000256" key="7">
    <source>
        <dbReference type="ARBA" id="ARBA00022723"/>
    </source>
</evidence>
<dbReference type="NCBIfam" id="NF012229">
    <property type="entry name" value="bla_class_B_core"/>
    <property type="match status" value="1"/>
</dbReference>
<reference evidence="17" key="2">
    <citation type="journal article" date="2017" name="Anaerobe">
        <title>Identification of CfiA coding genes in Bacteroides fragilis isolates recovered in Argentina. Inconsistencies in CfiA organization and nomenclature.</title>
        <authorList>
            <person name="Litterio M.R."/>
            <person name="Cejas D."/>
            <person name="Gutkind G."/>
            <person name="Radice M."/>
        </authorList>
    </citation>
    <scope>NUCLEOTIDE SEQUENCE</scope>
    <source>
        <strain evidence="17">3116</strain>
    </source>
</reference>
<name>A0A1B1SPW0_BACFG</name>
<dbReference type="NCBIfam" id="NF033088">
    <property type="entry name" value="bla_subclass_B1"/>
    <property type="match status" value="1"/>
</dbReference>
<evidence type="ECO:0000259" key="15">
    <source>
        <dbReference type="SMART" id="SM00849"/>
    </source>
</evidence>
<dbReference type="AlphaFoldDB" id="A0A1B1SPW0"/>
<comment type="cofactor">
    <cofactor evidence="2 13">
        <name>Zn(2+)</name>
        <dbReference type="ChEBI" id="CHEBI:29105"/>
    </cofactor>
</comment>
<dbReference type="CDD" id="cd16302">
    <property type="entry name" value="CcrA-like_MBL-B1"/>
    <property type="match status" value="1"/>
</dbReference>
<dbReference type="PANTHER" id="PTHR42951:SF4">
    <property type="entry name" value="ACYL-COENZYME A THIOESTERASE MBLAC2"/>
    <property type="match status" value="1"/>
</dbReference>
<evidence type="ECO:0000256" key="11">
    <source>
        <dbReference type="ARBA" id="ARBA00022833"/>
    </source>
</evidence>
<dbReference type="InterPro" id="IPR036866">
    <property type="entry name" value="RibonucZ/Hydroxyglut_hydro"/>
</dbReference>
<dbReference type="InterPro" id="IPR001018">
    <property type="entry name" value="Beta-lactamase_class-B_CS"/>
</dbReference>
<dbReference type="GO" id="GO:0008270">
    <property type="term" value="F:zinc ion binding"/>
    <property type="evidence" value="ECO:0007669"/>
    <property type="project" value="InterPro"/>
</dbReference>
<dbReference type="GO" id="GO:0046677">
    <property type="term" value="P:response to antibiotic"/>
    <property type="evidence" value="ECO:0007669"/>
    <property type="project" value="UniProtKB-UniRule"/>
</dbReference>
<evidence type="ECO:0000313" key="17">
    <source>
        <dbReference type="EMBL" id="SIU02729.2"/>
    </source>
</evidence>
<keyword evidence="8 14" id="KW-0732">Signal</keyword>
<comment type="subunit">
    <text evidence="5">Monomer.</text>
</comment>
<dbReference type="EC" id="3.5.2.6" evidence="6 13"/>
<keyword evidence="12 13" id="KW-0046">Antibiotic resistance</keyword>
<keyword evidence="9" id="KW-0574">Periplasm</keyword>
<sequence>MKTVFILISMLFPVAVMAQKSVKISDDISITQLSDKVYTYVSLAEIEGWGMVPSNGMIVINNHQAALLDTPINDAQTEMLVNWVTDSLHAKVTTFIPNHWHGDCIGGLGYLQKKGVRSYANQMTIDLAKEKGLPVPEHGFTDSLTVSLDGMPLQCYYLGGGHATDNIVVWLPTENILFGGCMLKDNQTTSIGNISDADVTAWPKTLDKVKAKFPSARYVVPGHGNYGGTELIEHTKQIVNQYIESTSKP</sequence>
<dbReference type="SMART" id="SM00849">
    <property type="entry name" value="Lactamase_B"/>
    <property type="match status" value="1"/>
</dbReference>
<dbReference type="SMR" id="A0A1B1SPW0"/>
<dbReference type="CARD" id="ARO:3006914">
    <property type="molecule name" value="CfiA22"/>
    <property type="mechanism identifier" value="ARO:0001004"/>
    <property type="mechanism name" value="antibiotic inactivation"/>
</dbReference>
<comment type="catalytic activity">
    <reaction evidence="1 13">
        <text>a beta-lactam + H2O = a substituted beta-amino acid</text>
        <dbReference type="Rhea" id="RHEA:20401"/>
        <dbReference type="ChEBI" id="CHEBI:15377"/>
        <dbReference type="ChEBI" id="CHEBI:35627"/>
        <dbReference type="ChEBI" id="CHEBI:140347"/>
        <dbReference type="EC" id="3.5.2.6"/>
    </reaction>
</comment>
<dbReference type="EMBL" id="LT714127">
    <property type="protein sequence ID" value="SIU02729.2"/>
    <property type="molecule type" value="Genomic_DNA"/>
</dbReference>
<dbReference type="PROSITE" id="PS00744">
    <property type="entry name" value="BETA_LACTAMASE_B_2"/>
    <property type="match status" value="1"/>
</dbReference>
<dbReference type="PROSITE" id="PS00743">
    <property type="entry name" value="BETA_LACTAMASE_B_1"/>
    <property type="match status" value="1"/>
</dbReference>
<dbReference type="GO" id="GO:0042597">
    <property type="term" value="C:periplasmic space"/>
    <property type="evidence" value="ECO:0007669"/>
    <property type="project" value="UniProtKB-SubCell"/>
</dbReference>
<evidence type="ECO:0000256" key="2">
    <source>
        <dbReference type="ARBA" id="ARBA00001947"/>
    </source>
</evidence>
<evidence type="ECO:0000256" key="10">
    <source>
        <dbReference type="ARBA" id="ARBA00022801"/>
    </source>
</evidence>
<evidence type="ECO:0000256" key="4">
    <source>
        <dbReference type="ARBA" id="ARBA00005250"/>
    </source>
</evidence>
<dbReference type="InterPro" id="IPR001279">
    <property type="entry name" value="Metallo-B-lactamas"/>
</dbReference>